<sequence>MPHPYSTFKTLSIALAFTAASGFQCALAVESDAKPNPWAFNLSLYTWLPGANGNFSAGPLSKSVDVNFIDIVGKLSNFPMAFNGRLEAHYERFGFFLDGNYMDMDFKPRFDGGISKGLSSQLGIMDYGATYRLFGPTAAELGTSRDGKARSNVLEAYVGGRTIWLDNQIQYGYSASASGSRSFTAPLLGGRIMVNFSPDWFGMVDGNFGGFGAGNVSFTGGLLGMAGYRTSLFGLPTSIEAGYKALRVNAGKGNLEANATLNGPFIGLTGYW</sequence>
<evidence type="ECO:0000256" key="1">
    <source>
        <dbReference type="SAM" id="SignalP"/>
    </source>
</evidence>
<protein>
    <recommendedName>
        <fullName evidence="4">Outer membrane protein beta-barrel domain-containing protein</fullName>
    </recommendedName>
</protein>
<organism evidence="2 3">
    <name type="scientific">Candidatus Methylumidiphilus alinenensis</name>
    <dbReference type="NCBI Taxonomy" id="2202197"/>
    <lineage>
        <taxon>Bacteria</taxon>
        <taxon>Pseudomonadati</taxon>
        <taxon>Pseudomonadota</taxon>
        <taxon>Gammaproteobacteria</taxon>
        <taxon>Methylococcales</taxon>
        <taxon>Candidatus Methylumidiphilus</taxon>
    </lineage>
</organism>
<comment type="caution">
    <text evidence="2">The sequence shown here is derived from an EMBL/GenBank/DDBJ whole genome shotgun (WGS) entry which is preliminary data.</text>
</comment>
<keyword evidence="1" id="KW-0732">Signal</keyword>
<reference evidence="2 3" key="1">
    <citation type="journal article" date="2018" name="Aquat. Microb. Ecol.">
        <title>Gammaproteobacterial methanotrophs dominate.</title>
        <authorList>
            <person name="Rissanen A.J."/>
            <person name="Saarenheimo J."/>
            <person name="Tiirola M."/>
            <person name="Peura S."/>
            <person name="Aalto S.L."/>
            <person name="Karvinen A."/>
            <person name="Nykanen H."/>
        </authorList>
    </citation>
    <scope>NUCLEOTIDE SEQUENCE [LARGE SCALE GENOMIC DNA]</scope>
    <source>
        <strain evidence="2">AMbin10</strain>
    </source>
</reference>
<evidence type="ECO:0008006" key="4">
    <source>
        <dbReference type="Google" id="ProtNLM"/>
    </source>
</evidence>
<accession>A0A2W4RIL4</accession>
<evidence type="ECO:0000313" key="2">
    <source>
        <dbReference type="EMBL" id="PZN81599.1"/>
    </source>
</evidence>
<feature type="signal peptide" evidence="1">
    <location>
        <begin position="1"/>
        <end position="28"/>
    </location>
</feature>
<dbReference type="EMBL" id="QJPH01000263">
    <property type="protein sequence ID" value="PZN81599.1"/>
    <property type="molecule type" value="Genomic_DNA"/>
</dbReference>
<proteinExistence type="predicted"/>
<dbReference type="AlphaFoldDB" id="A0A2W4RIL4"/>
<dbReference type="Proteomes" id="UP000249396">
    <property type="component" value="Unassembled WGS sequence"/>
</dbReference>
<feature type="chain" id="PRO_5015904887" description="Outer membrane protein beta-barrel domain-containing protein" evidence="1">
    <location>
        <begin position="29"/>
        <end position="272"/>
    </location>
</feature>
<gene>
    <name evidence="2" type="ORF">DM484_08185</name>
</gene>
<evidence type="ECO:0000313" key="3">
    <source>
        <dbReference type="Proteomes" id="UP000249396"/>
    </source>
</evidence>
<name>A0A2W4RIL4_9GAMM</name>